<keyword evidence="3" id="KW-1185">Reference proteome</keyword>
<feature type="compositionally biased region" description="Polar residues" evidence="1">
    <location>
        <begin position="53"/>
        <end position="69"/>
    </location>
</feature>
<sequence length="246" mass="26454">MSTHATLSHEPAPGPSELFVEEKGFKILAFGWLSPNGLNHFRGGPLFLAQPSTYHDPQPTVSAVNSQRSAGKANLEGEPMRSGGSHPRPAAGGGVQFQVVVEGQDANQVGELKEKKEEMAKGDQREDPPTTKVLTVVSPILHFNKGLTIPASFTVNRLDHPNRTAASKSPGLHQQPFPLCRSRTLARVGRIPLSFSPHRPDACPAVSSTCEHKPTCRNQLYSLPPLLLSTSGESGLADQTLLLYTS</sequence>
<accession>A0A448XNE4</accession>
<dbReference type="EMBL" id="CAAALY010266841">
    <property type="protein sequence ID" value="VEL40876.1"/>
    <property type="molecule type" value="Genomic_DNA"/>
</dbReference>
<evidence type="ECO:0000313" key="2">
    <source>
        <dbReference type="EMBL" id="VEL40876.1"/>
    </source>
</evidence>
<gene>
    <name evidence="2" type="ORF">PXEA_LOCUS34316</name>
</gene>
<dbReference type="AlphaFoldDB" id="A0A448XNE4"/>
<protein>
    <submittedName>
        <fullName evidence="2">Uncharacterized protein</fullName>
    </submittedName>
</protein>
<evidence type="ECO:0000256" key="1">
    <source>
        <dbReference type="SAM" id="MobiDB-lite"/>
    </source>
</evidence>
<comment type="caution">
    <text evidence="2">The sequence shown here is derived from an EMBL/GenBank/DDBJ whole genome shotgun (WGS) entry which is preliminary data.</text>
</comment>
<evidence type="ECO:0000313" key="3">
    <source>
        <dbReference type="Proteomes" id="UP000784294"/>
    </source>
</evidence>
<feature type="region of interest" description="Disordered" evidence="1">
    <location>
        <begin position="53"/>
        <end position="92"/>
    </location>
</feature>
<dbReference type="Proteomes" id="UP000784294">
    <property type="component" value="Unassembled WGS sequence"/>
</dbReference>
<proteinExistence type="predicted"/>
<name>A0A448XNE4_9PLAT</name>
<organism evidence="2 3">
    <name type="scientific">Protopolystoma xenopodis</name>
    <dbReference type="NCBI Taxonomy" id="117903"/>
    <lineage>
        <taxon>Eukaryota</taxon>
        <taxon>Metazoa</taxon>
        <taxon>Spiralia</taxon>
        <taxon>Lophotrochozoa</taxon>
        <taxon>Platyhelminthes</taxon>
        <taxon>Monogenea</taxon>
        <taxon>Polyopisthocotylea</taxon>
        <taxon>Polystomatidea</taxon>
        <taxon>Polystomatidae</taxon>
        <taxon>Protopolystoma</taxon>
    </lineage>
</organism>
<reference evidence="2" key="1">
    <citation type="submission" date="2018-11" db="EMBL/GenBank/DDBJ databases">
        <authorList>
            <consortium name="Pathogen Informatics"/>
        </authorList>
    </citation>
    <scope>NUCLEOTIDE SEQUENCE</scope>
</reference>